<protein>
    <recommendedName>
        <fullName evidence="3">Myb-like domain-containing protein</fullName>
    </recommendedName>
</protein>
<dbReference type="EMBL" id="JBHUOR010000130">
    <property type="protein sequence ID" value="MFD2869877.1"/>
    <property type="molecule type" value="Genomic_DNA"/>
</dbReference>
<evidence type="ECO:0000313" key="2">
    <source>
        <dbReference type="Proteomes" id="UP001597568"/>
    </source>
</evidence>
<organism evidence="1 2">
    <name type="scientific">Kurthia populi</name>
    <dbReference type="NCBI Taxonomy" id="1562132"/>
    <lineage>
        <taxon>Bacteria</taxon>
        <taxon>Bacillati</taxon>
        <taxon>Bacillota</taxon>
        <taxon>Bacilli</taxon>
        <taxon>Bacillales</taxon>
        <taxon>Caryophanaceae</taxon>
        <taxon>Kurthia</taxon>
    </lineage>
</organism>
<accession>A0ABW5Y3G8</accession>
<name>A0ABW5Y3G8_9BACL</name>
<gene>
    <name evidence="1" type="ORF">ACFSY7_15395</name>
</gene>
<dbReference type="RefSeq" id="WP_380148518.1">
    <property type="nucleotide sequence ID" value="NZ_JBHUOR010000130.1"/>
</dbReference>
<evidence type="ECO:0008006" key="3">
    <source>
        <dbReference type="Google" id="ProtNLM"/>
    </source>
</evidence>
<reference evidence="2" key="1">
    <citation type="journal article" date="2019" name="Int. J. Syst. Evol. Microbiol.">
        <title>The Global Catalogue of Microorganisms (GCM) 10K type strain sequencing project: providing services to taxonomists for standard genome sequencing and annotation.</title>
        <authorList>
            <consortium name="The Broad Institute Genomics Platform"/>
            <consortium name="The Broad Institute Genome Sequencing Center for Infectious Disease"/>
            <person name="Wu L."/>
            <person name="Ma J."/>
        </authorList>
    </citation>
    <scope>NUCLEOTIDE SEQUENCE [LARGE SCALE GENOMIC DNA]</scope>
    <source>
        <strain evidence="2">KCTC 33522</strain>
    </source>
</reference>
<comment type="caution">
    <text evidence="1">The sequence shown here is derived from an EMBL/GenBank/DDBJ whole genome shotgun (WGS) entry which is preliminary data.</text>
</comment>
<evidence type="ECO:0000313" key="1">
    <source>
        <dbReference type="EMBL" id="MFD2869877.1"/>
    </source>
</evidence>
<dbReference type="Proteomes" id="UP001597568">
    <property type="component" value="Unassembled WGS sequence"/>
</dbReference>
<keyword evidence="2" id="KW-1185">Reference proteome</keyword>
<proteinExistence type="predicted"/>
<sequence>MNHIPKLELTELETKQRKCKCLPRCEEYFNVDGFDIYCKGTLEQFAVSILNQVNGTNIAQGNLNNRGWTTQQEQQIIKYVESNGVKFGTYRIIGEMIGKPREAVKRKVYDLEKQGRLKRK</sequence>